<organism evidence="2 3">
    <name type="scientific">Aspergillus leporis</name>
    <dbReference type="NCBI Taxonomy" id="41062"/>
    <lineage>
        <taxon>Eukaryota</taxon>
        <taxon>Fungi</taxon>
        <taxon>Dikarya</taxon>
        <taxon>Ascomycota</taxon>
        <taxon>Pezizomycotina</taxon>
        <taxon>Eurotiomycetes</taxon>
        <taxon>Eurotiomycetidae</taxon>
        <taxon>Eurotiales</taxon>
        <taxon>Aspergillaceae</taxon>
        <taxon>Aspergillus</taxon>
        <taxon>Aspergillus subgen. Circumdati</taxon>
    </lineage>
</organism>
<feature type="compositionally biased region" description="Polar residues" evidence="1">
    <location>
        <begin position="186"/>
        <end position="203"/>
    </location>
</feature>
<evidence type="ECO:0000256" key="1">
    <source>
        <dbReference type="SAM" id="MobiDB-lite"/>
    </source>
</evidence>
<gene>
    <name evidence="2" type="ORF">BDV29DRAFT_184587</name>
</gene>
<dbReference type="AlphaFoldDB" id="A0A5N5WM86"/>
<accession>A0A5N5WM86</accession>
<reference evidence="2 3" key="1">
    <citation type="submission" date="2019-04" db="EMBL/GenBank/DDBJ databases">
        <title>Friends and foes A comparative genomics study of 23 Aspergillus species from section Flavi.</title>
        <authorList>
            <consortium name="DOE Joint Genome Institute"/>
            <person name="Kjaerbolling I."/>
            <person name="Vesth T."/>
            <person name="Frisvad J.C."/>
            <person name="Nybo J.L."/>
            <person name="Theobald S."/>
            <person name="Kildgaard S."/>
            <person name="Isbrandt T."/>
            <person name="Kuo A."/>
            <person name="Sato A."/>
            <person name="Lyhne E.K."/>
            <person name="Kogle M.E."/>
            <person name="Wiebenga A."/>
            <person name="Kun R.S."/>
            <person name="Lubbers R.J."/>
            <person name="Makela M.R."/>
            <person name="Barry K."/>
            <person name="Chovatia M."/>
            <person name="Clum A."/>
            <person name="Daum C."/>
            <person name="Haridas S."/>
            <person name="He G."/>
            <person name="LaButti K."/>
            <person name="Lipzen A."/>
            <person name="Mondo S."/>
            <person name="Riley R."/>
            <person name="Salamov A."/>
            <person name="Simmons B.A."/>
            <person name="Magnuson J.K."/>
            <person name="Henrissat B."/>
            <person name="Mortensen U.H."/>
            <person name="Larsen T.O."/>
            <person name="Devries R.P."/>
            <person name="Grigoriev I.V."/>
            <person name="Machida M."/>
            <person name="Baker S.E."/>
            <person name="Andersen M.R."/>
        </authorList>
    </citation>
    <scope>NUCLEOTIDE SEQUENCE [LARGE SCALE GENOMIC DNA]</scope>
    <source>
        <strain evidence="2 3">CBS 151.66</strain>
    </source>
</reference>
<feature type="compositionally biased region" description="Polar residues" evidence="1">
    <location>
        <begin position="95"/>
        <end position="104"/>
    </location>
</feature>
<feature type="region of interest" description="Disordered" evidence="1">
    <location>
        <begin position="45"/>
        <end position="80"/>
    </location>
</feature>
<sequence length="388" mass="43091">MERSEILVHISAPCGVSDDARHRAQVEAILGFQSASRQIIALDTDDSDHDDTTSLATSDLPSNSISLRGPATPTNDTTNHPAIIIYNKTLASEKYQQPNDQPCSHSPKDSLDSPVSVIPDSQPGRLSSETGNLQDADHQLSTVRNRNVPPSLEVPPAKRYQATSPSPKGSSKKPRHSQRSTDEANPAQTGNSTEKSTPSSSAIGISFPVPSEIKPRLPLISNDQFKTHITPTLEMLATRLRGRTYKPLEQTRELDKLERGYWFLRINVIQAETHESTVSILGTEGASNWDISLFSRFWSFLSEFIKEGRAGWGVWCILEDAPDAQLPCDPQGSKLREMNIRPLTLKIYAWGETASHVYVLLFLASERRVRKMSAQWRDGRDDVVIQMP</sequence>
<dbReference type="OrthoDB" id="5395975at2759"/>
<keyword evidence="3" id="KW-1185">Reference proteome</keyword>
<dbReference type="Proteomes" id="UP000326565">
    <property type="component" value="Unassembled WGS sequence"/>
</dbReference>
<dbReference type="EMBL" id="ML732395">
    <property type="protein sequence ID" value="KAB8068394.1"/>
    <property type="molecule type" value="Genomic_DNA"/>
</dbReference>
<feature type="compositionally biased region" description="Polar residues" evidence="1">
    <location>
        <begin position="61"/>
        <end position="80"/>
    </location>
</feature>
<proteinExistence type="predicted"/>
<feature type="compositionally biased region" description="Polar residues" evidence="1">
    <location>
        <begin position="124"/>
        <end position="145"/>
    </location>
</feature>
<feature type="region of interest" description="Disordered" evidence="1">
    <location>
        <begin position="95"/>
        <end position="207"/>
    </location>
</feature>
<evidence type="ECO:0000313" key="3">
    <source>
        <dbReference type="Proteomes" id="UP000326565"/>
    </source>
</evidence>
<name>A0A5N5WM86_9EURO</name>
<evidence type="ECO:0000313" key="2">
    <source>
        <dbReference type="EMBL" id="KAB8068394.1"/>
    </source>
</evidence>
<protein>
    <submittedName>
        <fullName evidence="2">Uncharacterized protein</fullName>
    </submittedName>
</protein>